<dbReference type="OrthoDB" id="2117718at2759"/>
<dbReference type="STRING" id="454286.A0A0J8QUH0"/>
<evidence type="ECO:0000313" key="2">
    <source>
        <dbReference type="Proteomes" id="UP000054559"/>
    </source>
</evidence>
<dbReference type="EMBL" id="DS268142">
    <property type="protein sequence ID" value="KMU75710.1"/>
    <property type="molecule type" value="Genomic_DNA"/>
</dbReference>
<sequence length="549" mass="61812">MAVLKESQIEQADRARLQQICFLKTDSEKAVVPLRANVAVRAEEREQMESHLLRQYSRDSWPKGFYQAACPHPILVHPQHYQNIQALHEALVLAITNIVERWWTDSVAKFPERMPLEPQEEDLLRWMAHEAADAVRPYNQCLGSWRPDFLIDEATPGAEPGSVEEQFVICEINARFSFNGFCVSAAGQQGLSDMGNEEKGLLNVLEPDQVVKGLLSLFDPTRPLHLLKGEEYGIDIHLFAVEVERRTGTPPKFITPDDLRLLPCEDSEFGYKLCALAKDETRKLPASHRSARFIHNAEVLEEIHQVGLELHQRELRALSPEMLRQLALRCFNDLRTVFLVHDKRMLGIVLQELDALVGQHGVLSEDQARVLRDGIAETIHTGLAGVGGVLCSGARAQPEAKDGYLLKPIRSGKGAGIIFGDEASEGEWKAKLDGLRRAALTPGETSYIVQRQARQPTYPVLLSEDGGLQHNRMIGTFMAAHGKFLGLGIWRCGPERICAVSHGGAFMFSVMSSHHRVEKASERWSMWKYFRWLHSIGSWVRRRFAAQSV</sequence>
<gene>
    <name evidence="1" type="ORF">CISG_04884</name>
</gene>
<proteinExistence type="predicted"/>
<dbReference type="Proteomes" id="UP000054559">
    <property type="component" value="Unassembled WGS sequence"/>
</dbReference>
<reference evidence="2" key="1">
    <citation type="journal article" date="2010" name="Genome Res.">
        <title>Population genomic sequencing of Coccidioides fungi reveals recent hybridization and transposon control.</title>
        <authorList>
            <person name="Neafsey D.E."/>
            <person name="Barker B.M."/>
            <person name="Sharpton T.J."/>
            <person name="Stajich J.E."/>
            <person name="Park D.J."/>
            <person name="Whiston E."/>
            <person name="Hung C.-Y."/>
            <person name="McMahan C."/>
            <person name="White J."/>
            <person name="Sykes S."/>
            <person name="Heiman D."/>
            <person name="Young S."/>
            <person name="Zeng Q."/>
            <person name="Abouelleil A."/>
            <person name="Aftuck L."/>
            <person name="Bessette D."/>
            <person name="Brown A."/>
            <person name="FitzGerald M."/>
            <person name="Lui A."/>
            <person name="Macdonald J.P."/>
            <person name="Priest M."/>
            <person name="Orbach M.J."/>
            <person name="Galgiani J.N."/>
            <person name="Kirkland T.N."/>
            <person name="Cole G.T."/>
            <person name="Birren B.W."/>
            <person name="Henn M.R."/>
            <person name="Taylor J.W."/>
            <person name="Rounsley S.D."/>
        </authorList>
    </citation>
    <scope>NUCLEOTIDE SEQUENCE [LARGE SCALE GENOMIC DNA]</scope>
    <source>
        <strain evidence="2">RMSCC 3703</strain>
    </source>
</reference>
<name>A0A0J8QUH0_COCIT</name>
<organism evidence="1 2">
    <name type="scientific">Coccidioides immitis RMSCC 3703</name>
    <dbReference type="NCBI Taxonomy" id="454286"/>
    <lineage>
        <taxon>Eukaryota</taxon>
        <taxon>Fungi</taxon>
        <taxon>Dikarya</taxon>
        <taxon>Ascomycota</taxon>
        <taxon>Pezizomycotina</taxon>
        <taxon>Eurotiomycetes</taxon>
        <taxon>Eurotiomycetidae</taxon>
        <taxon>Onygenales</taxon>
        <taxon>Onygenaceae</taxon>
        <taxon>Coccidioides</taxon>
    </lineage>
</organism>
<dbReference type="AlphaFoldDB" id="A0A0J8QUH0"/>
<dbReference type="SUPFAM" id="SSF56059">
    <property type="entry name" value="Glutathione synthetase ATP-binding domain-like"/>
    <property type="match status" value="1"/>
</dbReference>
<protein>
    <submittedName>
        <fullName evidence="1">Uncharacterized protein</fullName>
    </submittedName>
</protein>
<accession>A0A0J8QUH0</accession>
<evidence type="ECO:0000313" key="1">
    <source>
        <dbReference type="EMBL" id="KMU75710.1"/>
    </source>
</evidence>